<evidence type="ECO:0000313" key="3">
    <source>
        <dbReference type="Proteomes" id="UP001549251"/>
    </source>
</evidence>
<gene>
    <name evidence="2" type="ORF">ABIE04_000095</name>
</gene>
<comment type="caution">
    <text evidence="2">The sequence shown here is derived from an EMBL/GenBank/DDBJ whole genome shotgun (WGS) entry which is preliminary data.</text>
</comment>
<evidence type="ECO:0000313" key="2">
    <source>
        <dbReference type="EMBL" id="MET4567768.1"/>
    </source>
</evidence>
<proteinExistence type="predicted"/>
<dbReference type="InterPro" id="IPR014710">
    <property type="entry name" value="RmlC-like_jellyroll"/>
</dbReference>
<dbReference type="InterPro" id="IPR011051">
    <property type="entry name" value="RmlC_Cupin_sf"/>
</dbReference>
<organism evidence="2 3">
    <name type="scientific">Rhodanobacter soli</name>
    <dbReference type="NCBI Taxonomy" id="590609"/>
    <lineage>
        <taxon>Bacteria</taxon>
        <taxon>Pseudomonadati</taxon>
        <taxon>Pseudomonadota</taxon>
        <taxon>Gammaproteobacteria</taxon>
        <taxon>Lysobacterales</taxon>
        <taxon>Rhodanobacteraceae</taxon>
        <taxon>Rhodanobacter</taxon>
    </lineage>
</organism>
<feature type="chain" id="PRO_5047143776" evidence="1">
    <location>
        <begin position="23"/>
        <end position="118"/>
    </location>
</feature>
<protein>
    <submittedName>
        <fullName evidence="2">Quercetin dioxygenase-like cupin family protein</fullName>
    </submittedName>
</protein>
<keyword evidence="3" id="KW-1185">Reference proteome</keyword>
<dbReference type="Proteomes" id="UP001549251">
    <property type="component" value="Unassembled WGS sequence"/>
</dbReference>
<sequence length="118" mass="12576">MKKSSLALVLAVVALAMPCAYAADDLCAVGPTHCKILKEDARVRVIDYTAKAGDKVGMHTHPAHVIYVLKGGRTKFTLPDGSTTERDLKAGDAVINPAVTHATENLTAVHVIIVEMKQ</sequence>
<keyword evidence="1" id="KW-0732">Signal</keyword>
<dbReference type="SUPFAM" id="SSF51182">
    <property type="entry name" value="RmlC-like cupins"/>
    <property type="match status" value="1"/>
</dbReference>
<feature type="signal peptide" evidence="1">
    <location>
        <begin position="1"/>
        <end position="22"/>
    </location>
</feature>
<reference evidence="2 3" key="1">
    <citation type="submission" date="2024-06" db="EMBL/GenBank/DDBJ databases">
        <title>Sorghum-associated microbial communities from plants grown in Nebraska, USA.</title>
        <authorList>
            <person name="Schachtman D."/>
        </authorList>
    </citation>
    <scope>NUCLEOTIDE SEQUENCE [LARGE SCALE GENOMIC DNA]</scope>
    <source>
        <strain evidence="2 3">1757</strain>
    </source>
</reference>
<dbReference type="RefSeq" id="WP_354546642.1">
    <property type="nucleotide sequence ID" value="NZ_JBEPSD010000001.1"/>
</dbReference>
<evidence type="ECO:0000256" key="1">
    <source>
        <dbReference type="SAM" id="SignalP"/>
    </source>
</evidence>
<dbReference type="Gene3D" id="2.60.120.10">
    <property type="entry name" value="Jelly Rolls"/>
    <property type="match status" value="1"/>
</dbReference>
<name>A0ABV2PT43_9GAMM</name>
<dbReference type="EMBL" id="JBEPSD010000001">
    <property type="protein sequence ID" value="MET4567768.1"/>
    <property type="molecule type" value="Genomic_DNA"/>
</dbReference>
<accession>A0ABV2PT43</accession>